<feature type="chain" id="PRO_5046916652" evidence="1">
    <location>
        <begin position="27"/>
        <end position="210"/>
    </location>
</feature>
<feature type="domain" description="ABC-type transport auxiliary lipoprotein component" evidence="2">
    <location>
        <begin position="27"/>
        <end position="186"/>
    </location>
</feature>
<keyword evidence="4" id="KW-1185">Reference proteome</keyword>
<dbReference type="InterPro" id="IPR005586">
    <property type="entry name" value="ABC_trans_aux"/>
</dbReference>
<accession>A0ABX7GVY2</accession>
<protein>
    <submittedName>
        <fullName evidence="3">Membrane integrity-associated transporter subunit PqiC</fullName>
    </submittedName>
</protein>
<dbReference type="Gene3D" id="3.40.50.10610">
    <property type="entry name" value="ABC-type transport auxiliary lipoprotein component"/>
    <property type="match status" value="1"/>
</dbReference>
<evidence type="ECO:0000256" key="1">
    <source>
        <dbReference type="SAM" id="SignalP"/>
    </source>
</evidence>
<dbReference type="SUPFAM" id="SSF159594">
    <property type="entry name" value="XCC0632-like"/>
    <property type="match status" value="1"/>
</dbReference>
<dbReference type="Pfam" id="PF03886">
    <property type="entry name" value="ABC_trans_aux"/>
    <property type="match status" value="1"/>
</dbReference>
<dbReference type="Proteomes" id="UP000663181">
    <property type="component" value="Chromosome"/>
</dbReference>
<keyword evidence="1" id="KW-0732">Signal</keyword>
<feature type="signal peptide" evidence="1">
    <location>
        <begin position="1"/>
        <end position="26"/>
    </location>
</feature>
<dbReference type="RefSeq" id="WP_188797765.1">
    <property type="nucleotide sequence ID" value="NZ_BMIZ01000001.1"/>
</dbReference>
<evidence type="ECO:0000259" key="2">
    <source>
        <dbReference type="Pfam" id="PF03886"/>
    </source>
</evidence>
<reference evidence="3 4" key="1">
    <citation type="submission" date="2020-10" db="EMBL/GenBank/DDBJ databases">
        <title>Phylogeny of dyella-like bacteria.</title>
        <authorList>
            <person name="Fu J."/>
        </authorList>
    </citation>
    <scope>NUCLEOTIDE SEQUENCE [LARGE SCALE GENOMIC DNA]</scope>
    <source>
        <strain evidence="3 4">DHOB09</strain>
    </source>
</reference>
<organism evidence="3 4">
    <name type="scientific">Dyella caseinilytica</name>
    <dbReference type="NCBI Taxonomy" id="1849581"/>
    <lineage>
        <taxon>Bacteria</taxon>
        <taxon>Pseudomonadati</taxon>
        <taxon>Pseudomonadota</taxon>
        <taxon>Gammaproteobacteria</taxon>
        <taxon>Lysobacterales</taxon>
        <taxon>Rhodanobacteraceae</taxon>
        <taxon>Dyella</taxon>
    </lineage>
</organism>
<proteinExistence type="predicted"/>
<sequence length="210" mass="21913">MIRMRHLMVAFGAAALAACASAPVHYYTLVPAPDSTQADATPSPAGFQFELLPVGIPAQVDVPQLVVRQGGQSVALLDGQRWIAPLADEVRSALSVDLSHRLNAQDIGSGLPVDGKPVLRIKIDLRRFESSPGNYALIDATWSIRPLKGDTVLTCSSHISENPGQGYDGLVAAHQQALSDLAGRIASVAPALAAGGAPACPAPWLTSLQP</sequence>
<evidence type="ECO:0000313" key="4">
    <source>
        <dbReference type="Proteomes" id="UP000663181"/>
    </source>
</evidence>
<name>A0ABX7GVY2_9GAMM</name>
<dbReference type="PROSITE" id="PS51257">
    <property type="entry name" value="PROKAR_LIPOPROTEIN"/>
    <property type="match status" value="1"/>
</dbReference>
<evidence type="ECO:0000313" key="3">
    <source>
        <dbReference type="EMBL" id="QRN54619.1"/>
    </source>
</evidence>
<gene>
    <name evidence="3" type="ORF">ISN74_04460</name>
</gene>
<dbReference type="EMBL" id="CP064030">
    <property type="protein sequence ID" value="QRN54619.1"/>
    <property type="molecule type" value="Genomic_DNA"/>
</dbReference>